<evidence type="ECO:0000313" key="1">
    <source>
        <dbReference type="EMBL" id="KOF69914.1"/>
    </source>
</evidence>
<dbReference type="EMBL" id="KQ425136">
    <property type="protein sequence ID" value="KOF69914.1"/>
    <property type="molecule type" value="Genomic_DNA"/>
</dbReference>
<accession>A0A0L8FZ98</accession>
<organism evidence="1">
    <name type="scientific">Octopus bimaculoides</name>
    <name type="common">California two-spotted octopus</name>
    <dbReference type="NCBI Taxonomy" id="37653"/>
    <lineage>
        <taxon>Eukaryota</taxon>
        <taxon>Metazoa</taxon>
        <taxon>Spiralia</taxon>
        <taxon>Lophotrochozoa</taxon>
        <taxon>Mollusca</taxon>
        <taxon>Cephalopoda</taxon>
        <taxon>Coleoidea</taxon>
        <taxon>Octopodiformes</taxon>
        <taxon>Octopoda</taxon>
        <taxon>Incirrata</taxon>
        <taxon>Octopodidae</taxon>
        <taxon>Octopus</taxon>
    </lineage>
</organism>
<protein>
    <submittedName>
        <fullName evidence="1">Uncharacterized protein</fullName>
    </submittedName>
</protein>
<sequence>MSSVLHASFRNKHTNIYLWKGCFFCYYHHFCRVHAVSSFVVSFRGPREFIAVGF</sequence>
<gene>
    <name evidence="1" type="ORF">OCBIM_22003894mg</name>
</gene>
<proteinExistence type="predicted"/>
<dbReference type="AlphaFoldDB" id="A0A0L8FZ98"/>
<reference evidence="1" key="1">
    <citation type="submission" date="2015-07" db="EMBL/GenBank/DDBJ databases">
        <title>MeaNS - Measles Nucleotide Surveillance Program.</title>
        <authorList>
            <person name="Tran T."/>
            <person name="Druce J."/>
        </authorList>
    </citation>
    <scope>NUCLEOTIDE SEQUENCE</scope>
    <source>
        <strain evidence="1">UCB-OBI-ISO-001</strain>
        <tissue evidence="1">Gonad</tissue>
    </source>
</reference>
<name>A0A0L8FZ98_OCTBM</name>